<feature type="non-terminal residue" evidence="1">
    <location>
        <position position="1"/>
    </location>
</feature>
<proteinExistence type="predicted"/>
<organism evidence="1 2">
    <name type="scientific">Parasponia andersonii</name>
    <name type="common">Sponia andersonii</name>
    <dbReference type="NCBI Taxonomy" id="3476"/>
    <lineage>
        <taxon>Eukaryota</taxon>
        <taxon>Viridiplantae</taxon>
        <taxon>Streptophyta</taxon>
        <taxon>Embryophyta</taxon>
        <taxon>Tracheophyta</taxon>
        <taxon>Spermatophyta</taxon>
        <taxon>Magnoliopsida</taxon>
        <taxon>eudicotyledons</taxon>
        <taxon>Gunneridae</taxon>
        <taxon>Pentapetalae</taxon>
        <taxon>rosids</taxon>
        <taxon>fabids</taxon>
        <taxon>Rosales</taxon>
        <taxon>Cannabaceae</taxon>
        <taxon>Parasponia</taxon>
    </lineage>
</organism>
<sequence>NYRRWSFSSCKMFCRRWHLEHLFIVKLFWLVTGIEPVGRRGWHYSIIARKASSKTGH</sequence>
<keyword evidence="2" id="KW-1185">Reference proteome</keyword>
<dbReference type="EMBL" id="JXTB01000153">
    <property type="protein sequence ID" value="PON58000.1"/>
    <property type="molecule type" value="Genomic_DNA"/>
</dbReference>
<dbReference type="AlphaFoldDB" id="A0A2P5CAB2"/>
<dbReference type="Proteomes" id="UP000237105">
    <property type="component" value="Unassembled WGS sequence"/>
</dbReference>
<comment type="caution">
    <text evidence="1">The sequence shown here is derived from an EMBL/GenBank/DDBJ whole genome shotgun (WGS) entry which is preliminary data.</text>
</comment>
<accession>A0A2P5CAB2</accession>
<feature type="non-terminal residue" evidence="1">
    <location>
        <position position="57"/>
    </location>
</feature>
<name>A0A2P5CAB2_PARAD</name>
<evidence type="ECO:0000313" key="2">
    <source>
        <dbReference type="Proteomes" id="UP000237105"/>
    </source>
</evidence>
<evidence type="ECO:0000313" key="1">
    <source>
        <dbReference type="EMBL" id="PON58000.1"/>
    </source>
</evidence>
<reference evidence="2" key="1">
    <citation type="submission" date="2016-06" db="EMBL/GenBank/DDBJ databases">
        <title>Parallel loss of symbiosis genes in relatives of nitrogen-fixing non-legume Parasponia.</title>
        <authorList>
            <person name="Van Velzen R."/>
            <person name="Holmer R."/>
            <person name="Bu F."/>
            <person name="Rutten L."/>
            <person name="Van Zeijl A."/>
            <person name="Liu W."/>
            <person name="Santuari L."/>
            <person name="Cao Q."/>
            <person name="Sharma T."/>
            <person name="Shen D."/>
            <person name="Roswanjaya Y."/>
            <person name="Wardhani T."/>
            <person name="Kalhor M.S."/>
            <person name="Jansen J."/>
            <person name="Van den Hoogen J."/>
            <person name="Gungor B."/>
            <person name="Hartog M."/>
            <person name="Hontelez J."/>
            <person name="Verver J."/>
            <person name="Yang W.-C."/>
            <person name="Schijlen E."/>
            <person name="Repin R."/>
            <person name="Schilthuizen M."/>
            <person name="Schranz E."/>
            <person name="Heidstra R."/>
            <person name="Miyata K."/>
            <person name="Fedorova E."/>
            <person name="Kohlen W."/>
            <person name="Bisseling T."/>
            <person name="Smit S."/>
            <person name="Geurts R."/>
        </authorList>
    </citation>
    <scope>NUCLEOTIDE SEQUENCE [LARGE SCALE GENOMIC DNA]</scope>
    <source>
        <strain evidence="2">cv. WU1-14</strain>
    </source>
</reference>
<protein>
    <submittedName>
        <fullName evidence="1">Uncharacterized protein</fullName>
    </submittedName>
</protein>
<gene>
    <name evidence="1" type="ORF">PanWU01x14_169310</name>
</gene>